<keyword evidence="7" id="KW-1185">Reference proteome</keyword>
<feature type="signal peptide" evidence="4">
    <location>
        <begin position="1"/>
        <end position="23"/>
    </location>
</feature>
<evidence type="ECO:0000256" key="1">
    <source>
        <dbReference type="ARBA" id="ARBA00004418"/>
    </source>
</evidence>
<dbReference type="InterPro" id="IPR017585">
    <property type="entry name" value="SAF_FlgA"/>
</dbReference>
<dbReference type="Pfam" id="PF13144">
    <property type="entry name" value="ChapFlgA"/>
    <property type="match status" value="1"/>
</dbReference>
<gene>
    <name evidence="6" type="primary">flgA</name>
    <name evidence="6" type="ORF">NX773_09105</name>
</gene>
<keyword evidence="6" id="KW-0282">Flagellum</keyword>
<dbReference type="InterPro" id="IPR039246">
    <property type="entry name" value="Flagellar_FlgA"/>
</dbReference>
<evidence type="ECO:0000313" key="6">
    <source>
        <dbReference type="EMBL" id="MCS0608322.1"/>
    </source>
</evidence>
<dbReference type="InterPro" id="IPR013974">
    <property type="entry name" value="SAF"/>
</dbReference>
<comment type="caution">
    <text evidence="6">The sequence shown here is derived from an EMBL/GenBank/DDBJ whole genome shotgun (WGS) entry which is preliminary data.</text>
</comment>
<feature type="domain" description="SAF" evidence="5">
    <location>
        <begin position="106"/>
        <end position="167"/>
    </location>
</feature>
<evidence type="ECO:0000256" key="4">
    <source>
        <dbReference type="RuleBase" id="RU362063"/>
    </source>
</evidence>
<proteinExistence type="inferred from homology"/>
<dbReference type="SMART" id="SM00858">
    <property type="entry name" value="SAF"/>
    <property type="match status" value="1"/>
</dbReference>
<comment type="function">
    <text evidence="4">Involved in the assembly process of the P-ring formation. It may associate with FlgF on the rod constituting a structure essential for the P-ring assembly or may act as a modulator protein for the P-ring assembly.</text>
</comment>
<dbReference type="CDD" id="cd11614">
    <property type="entry name" value="SAF_CpaB_FlgA_like"/>
    <property type="match status" value="1"/>
</dbReference>
<dbReference type="Proteomes" id="UP001205861">
    <property type="component" value="Unassembled WGS sequence"/>
</dbReference>
<dbReference type="PANTHER" id="PTHR36307">
    <property type="entry name" value="FLAGELLA BASAL BODY P-RING FORMATION PROTEIN FLGA"/>
    <property type="match status" value="1"/>
</dbReference>
<comment type="subcellular location">
    <subcellularLocation>
        <location evidence="1 4">Periplasm</location>
    </subcellularLocation>
</comment>
<dbReference type="RefSeq" id="WP_258856030.1">
    <property type="nucleotide sequence ID" value="NZ_JANUGV010000002.1"/>
</dbReference>
<dbReference type="NCBIfam" id="TIGR03170">
    <property type="entry name" value="flgA_cterm"/>
    <property type="match status" value="1"/>
</dbReference>
<reference evidence="6 7" key="1">
    <citation type="submission" date="2022-08" db="EMBL/GenBank/DDBJ databases">
        <title>Reclassification of Massilia species as members of the genera Telluria, Duganella, Pseudoduganella, Mokoshia gen. nov. and Zemynaea gen. nov. using orthogonal and non-orthogonal genome-based approaches.</title>
        <authorList>
            <person name="Bowman J.P."/>
        </authorList>
    </citation>
    <scope>NUCLEOTIDE SEQUENCE [LARGE SCALE GENOMIC DNA]</scope>
    <source>
        <strain evidence="6 7">JCM 31607</strain>
    </source>
</reference>
<keyword evidence="6" id="KW-0969">Cilium</keyword>
<comment type="similarity">
    <text evidence="4">Belongs to the FlgA family.</text>
</comment>
<keyword evidence="2 4" id="KW-0732">Signal</keyword>
<evidence type="ECO:0000256" key="3">
    <source>
        <dbReference type="ARBA" id="ARBA00022764"/>
    </source>
</evidence>
<evidence type="ECO:0000256" key="2">
    <source>
        <dbReference type="ARBA" id="ARBA00022729"/>
    </source>
</evidence>
<evidence type="ECO:0000313" key="7">
    <source>
        <dbReference type="Proteomes" id="UP001205861"/>
    </source>
</evidence>
<name>A0ABT2BIJ7_9BURK</name>
<keyword evidence="3 4" id="KW-0574">Periplasm</keyword>
<sequence>MKASRVLRHAVLAALVLAGPASAASVAAQLEQAARDVLARQLESAALSEPQVQVEVATTRAAQPCAQPLAIEPLDTRQLARMRFAVSCPVAGGWRYEYVVRAHVSAVVAVAASAVAPGEPLTDAAVALERRDITLIPDAIGAPEAAVGQTSRRALRPGDVLRAGQLAAPVLVKRGDQVTMVARRDQVEVSTSGEALDSGARGASVRVRNNASGQVVRMRVTGAGTVEPVDGRITR</sequence>
<dbReference type="Gene3D" id="2.30.30.760">
    <property type="match status" value="1"/>
</dbReference>
<evidence type="ECO:0000259" key="5">
    <source>
        <dbReference type="SMART" id="SM00858"/>
    </source>
</evidence>
<accession>A0ABT2BIJ7</accession>
<dbReference type="EMBL" id="JANUGV010000002">
    <property type="protein sequence ID" value="MCS0608322.1"/>
    <property type="molecule type" value="Genomic_DNA"/>
</dbReference>
<dbReference type="PANTHER" id="PTHR36307:SF1">
    <property type="entry name" value="FLAGELLA BASAL BODY P-RING FORMATION PROTEIN FLGA"/>
    <property type="match status" value="1"/>
</dbReference>
<organism evidence="6 7">
    <name type="scientific">Massilia solisilvae</name>
    <dbReference type="NCBI Taxonomy" id="1811225"/>
    <lineage>
        <taxon>Bacteria</taxon>
        <taxon>Pseudomonadati</taxon>
        <taxon>Pseudomonadota</taxon>
        <taxon>Betaproteobacteria</taxon>
        <taxon>Burkholderiales</taxon>
        <taxon>Oxalobacteraceae</taxon>
        <taxon>Telluria group</taxon>
        <taxon>Massilia</taxon>
    </lineage>
</organism>
<feature type="chain" id="PRO_5045011729" description="Flagella basal body P-ring formation protein FlgA" evidence="4">
    <location>
        <begin position="24"/>
        <end position="235"/>
    </location>
</feature>
<protein>
    <recommendedName>
        <fullName evidence="4">Flagella basal body P-ring formation protein FlgA</fullName>
    </recommendedName>
</protein>
<keyword evidence="4" id="KW-1005">Bacterial flagellum biogenesis</keyword>
<keyword evidence="6" id="KW-0966">Cell projection</keyword>
<dbReference type="Gene3D" id="3.90.1210.10">
    <property type="entry name" value="Antifreeze-like/N-acetylneuraminic acid synthase C-terminal domain"/>
    <property type="match status" value="1"/>
</dbReference>